<gene>
    <name evidence="1" type="ORF">CNE99_06380</name>
</gene>
<accession>A0A2A5WS13</accession>
<dbReference type="GO" id="GO:0016020">
    <property type="term" value="C:membrane"/>
    <property type="evidence" value="ECO:0007669"/>
    <property type="project" value="GOC"/>
</dbReference>
<proteinExistence type="predicted"/>
<dbReference type="Pfam" id="PF03331">
    <property type="entry name" value="LpxC"/>
    <property type="match status" value="1"/>
</dbReference>
<dbReference type="InterPro" id="IPR015870">
    <property type="entry name" value="UDP-acyl_N-AcGlcN_deAcase_N"/>
</dbReference>
<dbReference type="GO" id="GO:0009245">
    <property type="term" value="P:lipid A biosynthetic process"/>
    <property type="evidence" value="ECO:0007669"/>
    <property type="project" value="InterPro"/>
</dbReference>
<dbReference type="PANTHER" id="PTHR33694">
    <property type="entry name" value="UDP-3-O-ACYL-N-ACETYLGLUCOSAMINE DEACETYLASE 1, MITOCHONDRIAL-RELATED"/>
    <property type="match status" value="1"/>
</dbReference>
<dbReference type="Gene3D" id="3.30.230.20">
    <property type="entry name" value="lpxc deacetylase, domain 1"/>
    <property type="match status" value="1"/>
</dbReference>
<dbReference type="EMBL" id="NTKD01000030">
    <property type="protein sequence ID" value="PDH39058.1"/>
    <property type="molecule type" value="Genomic_DNA"/>
</dbReference>
<dbReference type="InterPro" id="IPR004463">
    <property type="entry name" value="UDP-acyl_GlcNac_deAcase"/>
</dbReference>
<protein>
    <submittedName>
        <fullName evidence="1">UDP-3-O-[3-hydroxymyristoyl] N-acetylglucosamine deacetylase</fullName>
    </submittedName>
</protein>
<dbReference type="SUPFAM" id="SSF54211">
    <property type="entry name" value="Ribosomal protein S5 domain 2-like"/>
    <property type="match status" value="1"/>
</dbReference>
<comment type="caution">
    <text evidence="1">The sequence shown here is derived from an EMBL/GenBank/DDBJ whole genome shotgun (WGS) entry which is preliminary data.</text>
</comment>
<feature type="non-terminal residue" evidence="1">
    <location>
        <position position="87"/>
    </location>
</feature>
<dbReference type="GO" id="GO:0103117">
    <property type="term" value="F:UDP-3-O-acyl-N-acetylglucosamine deacetylase activity"/>
    <property type="evidence" value="ECO:0007669"/>
    <property type="project" value="InterPro"/>
</dbReference>
<dbReference type="AlphaFoldDB" id="A0A2A5WS13"/>
<sequence length="87" mass="9315">MIRQRTIKNVIRGRGVGLHTGETVSLRLLPATVDTGVIFSRVDVEPAVDIPALSQHVSETTLATTISSGECRISTIEHLMSALYGLG</sequence>
<dbReference type="InterPro" id="IPR020568">
    <property type="entry name" value="Ribosomal_Su5_D2-typ_SF"/>
</dbReference>
<dbReference type="PANTHER" id="PTHR33694:SF1">
    <property type="entry name" value="UDP-3-O-ACYL-N-ACETYLGLUCOSAMINE DEACETYLASE 1, MITOCHONDRIAL-RELATED"/>
    <property type="match status" value="1"/>
</dbReference>
<reference evidence="1 2" key="1">
    <citation type="submission" date="2017-08" db="EMBL/GenBank/DDBJ databases">
        <title>Fine stratification of microbial communities through a metagenomic profile of the photic zone.</title>
        <authorList>
            <person name="Haro-Moreno J.M."/>
            <person name="Lopez-Perez M."/>
            <person name="De La Torre J."/>
            <person name="Picazo A."/>
            <person name="Camacho A."/>
            <person name="Rodriguez-Valera F."/>
        </authorList>
    </citation>
    <scope>NUCLEOTIDE SEQUENCE [LARGE SCALE GENOMIC DNA]</scope>
    <source>
        <strain evidence="1">MED-G24</strain>
    </source>
</reference>
<evidence type="ECO:0000313" key="2">
    <source>
        <dbReference type="Proteomes" id="UP000219327"/>
    </source>
</evidence>
<name>A0A2A5WS13_9GAMM</name>
<dbReference type="Proteomes" id="UP000219327">
    <property type="component" value="Unassembled WGS sequence"/>
</dbReference>
<organism evidence="1 2">
    <name type="scientific">OM182 bacterium MED-G24</name>
    <dbReference type="NCBI Taxonomy" id="1986255"/>
    <lineage>
        <taxon>Bacteria</taxon>
        <taxon>Pseudomonadati</taxon>
        <taxon>Pseudomonadota</taxon>
        <taxon>Gammaproteobacteria</taxon>
        <taxon>OMG group</taxon>
        <taxon>OM182 clade</taxon>
    </lineage>
</organism>
<evidence type="ECO:0000313" key="1">
    <source>
        <dbReference type="EMBL" id="PDH39058.1"/>
    </source>
</evidence>